<keyword evidence="11" id="KW-1185">Reference proteome</keyword>
<dbReference type="InterPro" id="IPR017900">
    <property type="entry name" value="4Fe4S_Fe_S_CS"/>
</dbReference>
<organism evidence="10 11">
    <name type="scientific">Aliterella atlantica CENA595</name>
    <dbReference type="NCBI Taxonomy" id="1618023"/>
    <lineage>
        <taxon>Bacteria</taxon>
        <taxon>Bacillati</taxon>
        <taxon>Cyanobacteriota</taxon>
        <taxon>Cyanophyceae</taxon>
        <taxon>Chroococcidiopsidales</taxon>
        <taxon>Aliterellaceae</taxon>
        <taxon>Aliterella</taxon>
    </lineage>
</organism>
<keyword evidence="2 8" id="KW-0813">Transport</keyword>
<evidence type="ECO:0000256" key="6">
    <source>
        <dbReference type="ARBA" id="ARBA00023004"/>
    </source>
</evidence>
<dbReference type="EMBL" id="JYON01000009">
    <property type="protein sequence ID" value="KJH71744.1"/>
    <property type="molecule type" value="Genomic_DNA"/>
</dbReference>
<keyword evidence="3 8" id="KW-0004">4Fe-4S</keyword>
<dbReference type="RefSeq" id="WP_045054545.1">
    <property type="nucleotide sequence ID" value="NZ_CAWMDP010000042.1"/>
</dbReference>
<dbReference type="GO" id="GO:0046872">
    <property type="term" value="F:metal ion binding"/>
    <property type="evidence" value="ECO:0007669"/>
    <property type="project" value="UniProtKB-UniRule"/>
</dbReference>
<keyword evidence="5 8" id="KW-0249">Electron transport</keyword>
<evidence type="ECO:0000256" key="3">
    <source>
        <dbReference type="ARBA" id="ARBA00022485"/>
    </source>
</evidence>
<gene>
    <name evidence="10" type="ORF">UH38_10115</name>
</gene>
<evidence type="ECO:0000256" key="4">
    <source>
        <dbReference type="ARBA" id="ARBA00022723"/>
    </source>
</evidence>
<accession>A0A0D8ZTG5</accession>
<sequence length="80" mass="8650">MSYTIVTDICEGFADCVDACPIACIYPGNGKNAKGIETWNWIDFSTCINCGICFQVCPVAGAILPEARPDLQKMTNKVVT</sequence>
<evidence type="ECO:0000256" key="2">
    <source>
        <dbReference type="ARBA" id="ARBA00022448"/>
    </source>
</evidence>
<dbReference type="PRINTS" id="PR00354">
    <property type="entry name" value="7FE8SFRDOXIN"/>
</dbReference>
<keyword evidence="6 8" id="KW-0408">Iron</keyword>
<comment type="caution">
    <text evidence="10">The sequence shown here is derived from an EMBL/GenBank/DDBJ whole genome shotgun (WGS) entry which is preliminary data.</text>
</comment>
<comment type="function">
    <text evidence="8">Ferredoxins are iron-sulfur proteins that transfer electrons in a wide variety of metabolic reactions.</text>
</comment>
<dbReference type="GO" id="GO:0051539">
    <property type="term" value="F:4 iron, 4 sulfur cluster binding"/>
    <property type="evidence" value="ECO:0007669"/>
    <property type="project" value="UniProtKB-UniRule"/>
</dbReference>
<dbReference type="InterPro" id="IPR017896">
    <property type="entry name" value="4Fe4S_Fe-S-bd"/>
</dbReference>
<evidence type="ECO:0000256" key="5">
    <source>
        <dbReference type="ARBA" id="ARBA00022982"/>
    </source>
</evidence>
<feature type="domain" description="4Fe-4S ferredoxin-type" evidence="9">
    <location>
        <begin position="38"/>
        <end position="68"/>
    </location>
</feature>
<dbReference type="GO" id="GO:0009055">
    <property type="term" value="F:electron transfer activity"/>
    <property type="evidence" value="ECO:0007669"/>
    <property type="project" value="UniProtKB-UniRule"/>
</dbReference>
<dbReference type="SUPFAM" id="SSF54862">
    <property type="entry name" value="4Fe-4S ferredoxins"/>
    <property type="match status" value="1"/>
</dbReference>
<proteinExistence type="predicted"/>
<protein>
    <recommendedName>
        <fullName evidence="8">Ferredoxin</fullName>
    </recommendedName>
</protein>
<dbReference type="OrthoDB" id="9798098at2"/>
<dbReference type="Pfam" id="PF12838">
    <property type="entry name" value="Fer4_7"/>
    <property type="match status" value="1"/>
</dbReference>
<comment type="cofactor">
    <cofactor evidence="1 8">
        <name>[4Fe-4S] cluster</name>
        <dbReference type="ChEBI" id="CHEBI:49883"/>
    </cofactor>
</comment>
<reference evidence="10 11" key="1">
    <citation type="submission" date="2015-02" db="EMBL/GenBank/DDBJ databases">
        <title>Draft genome of a novel marine cyanobacterium (Chroococcales) isolated from South Atlantic Ocean.</title>
        <authorList>
            <person name="Rigonato J."/>
            <person name="Alvarenga D.O."/>
            <person name="Branco L.H."/>
            <person name="Varani A.M."/>
            <person name="Brandini F.P."/>
            <person name="Fiore M.F."/>
        </authorList>
    </citation>
    <scope>NUCLEOTIDE SEQUENCE [LARGE SCALE GENOMIC DNA]</scope>
    <source>
        <strain evidence="10 11">CENA595</strain>
    </source>
</reference>
<evidence type="ECO:0000256" key="8">
    <source>
        <dbReference type="RuleBase" id="RU365098"/>
    </source>
</evidence>
<dbReference type="PROSITE" id="PS51379">
    <property type="entry name" value="4FE4S_FER_2"/>
    <property type="match status" value="2"/>
</dbReference>
<evidence type="ECO:0000313" key="10">
    <source>
        <dbReference type="EMBL" id="KJH71744.1"/>
    </source>
</evidence>
<keyword evidence="7 8" id="KW-0411">Iron-sulfur</keyword>
<dbReference type="Proteomes" id="UP000032452">
    <property type="component" value="Unassembled WGS sequence"/>
</dbReference>
<dbReference type="STRING" id="1618023.UH38_10115"/>
<dbReference type="PROSITE" id="PS00198">
    <property type="entry name" value="4FE4S_FER_1"/>
    <property type="match status" value="1"/>
</dbReference>
<dbReference type="InterPro" id="IPR000813">
    <property type="entry name" value="7Fe_ferredoxin"/>
</dbReference>
<evidence type="ECO:0000259" key="9">
    <source>
        <dbReference type="PROSITE" id="PS51379"/>
    </source>
</evidence>
<dbReference type="AlphaFoldDB" id="A0A0D8ZTG5"/>
<dbReference type="Gene3D" id="3.30.70.20">
    <property type="match status" value="1"/>
</dbReference>
<evidence type="ECO:0000313" key="11">
    <source>
        <dbReference type="Proteomes" id="UP000032452"/>
    </source>
</evidence>
<evidence type="ECO:0000256" key="7">
    <source>
        <dbReference type="ARBA" id="ARBA00023014"/>
    </source>
</evidence>
<name>A0A0D8ZTG5_9CYAN</name>
<keyword evidence="4 8" id="KW-0479">Metal-binding</keyword>
<feature type="domain" description="4Fe-4S ferredoxin-type" evidence="9">
    <location>
        <begin position="1"/>
        <end position="30"/>
    </location>
</feature>
<evidence type="ECO:0000256" key="1">
    <source>
        <dbReference type="ARBA" id="ARBA00001966"/>
    </source>
</evidence>